<organism evidence="1 2">
    <name type="scientific">Rhabditophanes sp. KR3021</name>
    <dbReference type="NCBI Taxonomy" id="114890"/>
    <lineage>
        <taxon>Eukaryota</taxon>
        <taxon>Metazoa</taxon>
        <taxon>Ecdysozoa</taxon>
        <taxon>Nematoda</taxon>
        <taxon>Chromadorea</taxon>
        <taxon>Rhabditida</taxon>
        <taxon>Tylenchina</taxon>
        <taxon>Panagrolaimomorpha</taxon>
        <taxon>Strongyloidoidea</taxon>
        <taxon>Alloionematidae</taxon>
        <taxon>Rhabditophanes</taxon>
    </lineage>
</organism>
<dbReference type="WBParaSite" id="RSKR_0000166100.1">
    <property type="protein sequence ID" value="RSKR_0000166100.1"/>
    <property type="gene ID" value="RSKR_0000166100"/>
</dbReference>
<accession>A0AC35TKM4</accession>
<evidence type="ECO:0000313" key="1">
    <source>
        <dbReference type="Proteomes" id="UP000095286"/>
    </source>
</evidence>
<dbReference type="Proteomes" id="UP000095286">
    <property type="component" value="Unplaced"/>
</dbReference>
<protein>
    <submittedName>
        <fullName evidence="2">Post-GPI attachment to proteins factor 2-like</fullName>
    </submittedName>
</protein>
<proteinExistence type="predicted"/>
<reference evidence="2" key="1">
    <citation type="submission" date="2016-11" db="UniProtKB">
        <authorList>
            <consortium name="WormBaseParasite"/>
        </authorList>
    </citation>
    <scope>IDENTIFICATION</scope>
    <source>
        <strain evidence="2">KR3021</strain>
    </source>
</reference>
<evidence type="ECO:0000313" key="2">
    <source>
        <dbReference type="WBParaSite" id="RSKR_0000166100.1"/>
    </source>
</evidence>
<name>A0AC35TKM4_9BILA</name>
<sequence length="398" mass="45866">MSLKRRKRPCPRWHIEEVLKDNISIETTEPIEGYNVNLSNIPFKYMGIFCVNFIAITYIVAWLSYYFIELPFKSNFKLRNVIIYGSQFVHCIRQAEVEVQILPSLLNFKILSPFPNYVLRLSILSLFVVRLFTCVGHSLTINKKKLDKMEVMKKTGLEFVDNVLLADHFSFHQKIVSVIPAALIFEVFCFAMVSMLHPSLDSKELYSAFFISFGIISAFHMVLVTRSQLYQEFYTSQEKYYLNIKLLSMIVYLICAPFTIQNHLTYANSILCSPLVTWHHFASEFLMIVSYLTFHISLMWDIKELDLLICATKADICPVINSKSKDIYVAKLDKQYYEAEKMNIKECDKSEDETSGISYISVPSLADGNNSPQTISSLKTLTNSAIRPSINDELNNKV</sequence>